<feature type="compositionally biased region" description="Polar residues" evidence="1">
    <location>
        <begin position="1"/>
        <end position="21"/>
    </location>
</feature>
<evidence type="ECO:0000256" key="1">
    <source>
        <dbReference type="SAM" id="MobiDB-lite"/>
    </source>
</evidence>
<dbReference type="EMBL" id="JAVYJV010000003">
    <property type="protein sequence ID" value="KAK4375768.1"/>
    <property type="molecule type" value="Genomic_DNA"/>
</dbReference>
<protein>
    <recommendedName>
        <fullName evidence="2">Putative plant transposon protein domain-containing protein</fullName>
    </recommendedName>
</protein>
<evidence type="ECO:0000313" key="4">
    <source>
        <dbReference type="Proteomes" id="UP001291623"/>
    </source>
</evidence>
<dbReference type="Pfam" id="PF20167">
    <property type="entry name" value="Transposase_32"/>
    <property type="match status" value="1"/>
</dbReference>
<dbReference type="InterPro" id="IPR046796">
    <property type="entry name" value="Transposase_32_dom"/>
</dbReference>
<dbReference type="Proteomes" id="UP001291623">
    <property type="component" value="Unassembled WGS sequence"/>
</dbReference>
<evidence type="ECO:0000313" key="3">
    <source>
        <dbReference type="EMBL" id="KAK4375768.1"/>
    </source>
</evidence>
<proteinExistence type="predicted"/>
<sequence length="211" mass="24851">MSQRPKQTNTNKTNEASTSFTRSKRLPPIVEPRPADVDSEFEDIMCPKRMFGIVAVVPHGKEWYRTFKLAVDPHQEVGIDTEALRSKFPNEFYANWEHKFDLEKEYVVQVRGTEMTFSYEIINRLIEFPEKSPAHFDDWSFRPDYVHICHMLCGPRSTATWVLDARRKHKYLKRASLTFEAKMMLRFVNYHILPTNNDTEVTKLRACLVYA</sequence>
<accession>A0AAE1SU89</accession>
<gene>
    <name evidence="3" type="ORF">RND71_006445</name>
</gene>
<dbReference type="AlphaFoldDB" id="A0AAE1SU89"/>
<keyword evidence="4" id="KW-1185">Reference proteome</keyword>
<organism evidence="3 4">
    <name type="scientific">Anisodus tanguticus</name>
    <dbReference type="NCBI Taxonomy" id="243964"/>
    <lineage>
        <taxon>Eukaryota</taxon>
        <taxon>Viridiplantae</taxon>
        <taxon>Streptophyta</taxon>
        <taxon>Embryophyta</taxon>
        <taxon>Tracheophyta</taxon>
        <taxon>Spermatophyta</taxon>
        <taxon>Magnoliopsida</taxon>
        <taxon>eudicotyledons</taxon>
        <taxon>Gunneridae</taxon>
        <taxon>Pentapetalae</taxon>
        <taxon>asterids</taxon>
        <taxon>lamiids</taxon>
        <taxon>Solanales</taxon>
        <taxon>Solanaceae</taxon>
        <taxon>Solanoideae</taxon>
        <taxon>Hyoscyameae</taxon>
        <taxon>Anisodus</taxon>
    </lineage>
</organism>
<feature type="region of interest" description="Disordered" evidence="1">
    <location>
        <begin position="1"/>
        <end position="33"/>
    </location>
</feature>
<evidence type="ECO:0000259" key="2">
    <source>
        <dbReference type="Pfam" id="PF20167"/>
    </source>
</evidence>
<feature type="domain" description="Putative plant transposon protein" evidence="2">
    <location>
        <begin position="91"/>
        <end position="211"/>
    </location>
</feature>
<name>A0AAE1SU89_9SOLA</name>
<reference evidence="3" key="1">
    <citation type="submission" date="2023-12" db="EMBL/GenBank/DDBJ databases">
        <title>Genome assembly of Anisodus tanguticus.</title>
        <authorList>
            <person name="Wang Y.-J."/>
        </authorList>
    </citation>
    <scope>NUCLEOTIDE SEQUENCE</scope>
    <source>
        <strain evidence="3">KB-2021</strain>
        <tissue evidence="3">Leaf</tissue>
    </source>
</reference>
<comment type="caution">
    <text evidence="3">The sequence shown here is derived from an EMBL/GenBank/DDBJ whole genome shotgun (WGS) entry which is preliminary data.</text>
</comment>